<evidence type="ECO:0000313" key="2">
    <source>
        <dbReference type="EMBL" id="WNY26301.1"/>
    </source>
</evidence>
<sequence>MKKRFEKIGYVQEFNEYYKLDISPVHVHKSKNEHKQAVSVLSNALAVVVEEQSRYHTKPGKKENEREKER</sequence>
<dbReference type="Pfam" id="PF01893">
    <property type="entry name" value="UPF0058"/>
    <property type="match status" value="1"/>
</dbReference>
<name>A0AA96ZW87_9EURY</name>
<protein>
    <recommendedName>
        <fullName evidence="4">Metal-binding protein</fullName>
    </recommendedName>
</protein>
<gene>
    <name evidence="2" type="ORF">MsAm2_00610</name>
</gene>
<dbReference type="Gene3D" id="1.20.1270.110">
    <property type="entry name" value="Uncharacterised protein family UPF0058"/>
    <property type="match status" value="1"/>
</dbReference>
<reference evidence="2 3" key="1">
    <citation type="submission" date="2023-07" db="EMBL/GenBank/DDBJ databases">
        <title>Closed genome sequence of Methanosarcinaceae archaeon Am2.</title>
        <authorList>
            <person name="Poehlein A."/>
            <person name="Protasov E."/>
            <person name="Platt K."/>
            <person name="Reeh H."/>
            <person name="Daniel R."/>
            <person name="Brune A."/>
        </authorList>
    </citation>
    <scope>NUCLEOTIDE SEQUENCE [LARGE SCALE GENOMIC DNA]</scope>
    <source>
        <strain evidence="2 3">Am2</strain>
    </source>
</reference>
<dbReference type="InterPro" id="IPR002753">
    <property type="entry name" value="UPF0058"/>
</dbReference>
<dbReference type="SUPFAM" id="SSF140371">
    <property type="entry name" value="Vng1086c-like"/>
    <property type="match status" value="1"/>
</dbReference>
<dbReference type="PANTHER" id="PTHR42203">
    <property type="entry name" value="UPF0058 PROTEIN MJ1205"/>
    <property type="match status" value="1"/>
</dbReference>
<organism evidence="2 3">
    <name type="scientific">Methanolapillus ohkumae</name>
    <dbReference type="NCBI Taxonomy" id="3028298"/>
    <lineage>
        <taxon>Archaea</taxon>
        <taxon>Methanobacteriati</taxon>
        <taxon>Methanobacteriota</taxon>
        <taxon>Stenosarchaea group</taxon>
        <taxon>Methanomicrobia</taxon>
        <taxon>Methanosarcinales</taxon>
        <taxon>Methanosarcinaceae</taxon>
        <taxon>Methanolapillus</taxon>
    </lineage>
</organism>
<dbReference type="Proteomes" id="UP001304970">
    <property type="component" value="Chromosome"/>
</dbReference>
<evidence type="ECO:0008006" key="4">
    <source>
        <dbReference type="Google" id="ProtNLM"/>
    </source>
</evidence>
<dbReference type="AlphaFoldDB" id="A0AA96ZW87"/>
<accession>A0AA96ZW87</accession>
<feature type="region of interest" description="Disordered" evidence="1">
    <location>
        <begin position="51"/>
        <end position="70"/>
    </location>
</feature>
<proteinExistence type="predicted"/>
<dbReference type="PANTHER" id="PTHR42203:SF2">
    <property type="entry name" value="UPF0058 PROTEIN MJ1205"/>
    <property type="match status" value="1"/>
</dbReference>
<evidence type="ECO:0000256" key="1">
    <source>
        <dbReference type="SAM" id="MobiDB-lite"/>
    </source>
</evidence>
<evidence type="ECO:0000313" key="3">
    <source>
        <dbReference type="Proteomes" id="UP001304970"/>
    </source>
</evidence>
<dbReference type="EMBL" id="CP131061">
    <property type="protein sequence ID" value="WNY26301.1"/>
    <property type="molecule type" value="Genomic_DNA"/>
</dbReference>
<dbReference type="InterPro" id="IPR036519">
    <property type="entry name" value="UPF0058_sf"/>
</dbReference>
<keyword evidence="3" id="KW-1185">Reference proteome</keyword>
<feature type="compositionally biased region" description="Basic and acidic residues" evidence="1">
    <location>
        <begin position="60"/>
        <end position="70"/>
    </location>
</feature>